<dbReference type="GO" id="GO:0015979">
    <property type="term" value="P:photosynthesis"/>
    <property type="evidence" value="ECO:0007669"/>
    <property type="project" value="InterPro"/>
</dbReference>
<dbReference type="InterPro" id="IPR004207">
    <property type="entry name" value="Fd_thioredoxin_Rdtase_alpha"/>
</dbReference>
<keyword evidence="7" id="KW-1185">Reference proteome</keyword>
<dbReference type="GeneID" id="9689983"/>
<sequence length="122" mass="12923">MSHAAITSSTSAFVGQSVRVATPARALRPRAAASLATPCVAKLEKGDKVKVTSSVTVYHVLGMKGAAVDLNGMEGEVHSRADDLDGVYISANLEVKIQFPIPGNDKGKMFIAHMKEDEVEKV</sequence>
<comment type="function">
    <text evidence="3">Variable subunit of the ferredoxin-thioredoxin reductase (FTR), which catalyzes the two-electron reduction of thioredoxins by the electrons provided by reduced ferredoxin.</text>
</comment>
<evidence type="ECO:0000256" key="2">
    <source>
        <dbReference type="ARBA" id="ARBA00026011"/>
    </source>
</evidence>
<dbReference type="Proteomes" id="UP000001876">
    <property type="component" value="Unassembled WGS sequence"/>
</dbReference>
<dbReference type="STRING" id="564608.C1N924"/>
<dbReference type="KEGG" id="mpp:MICPUCDRAFT_30350"/>
<dbReference type="Gene3D" id="2.30.30.50">
    <property type="match status" value="1"/>
</dbReference>
<evidence type="ECO:0000256" key="1">
    <source>
        <dbReference type="ARBA" id="ARBA00023002"/>
    </source>
</evidence>
<evidence type="ECO:0000256" key="4">
    <source>
        <dbReference type="ARBA" id="ARBA00034490"/>
    </source>
</evidence>
<dbReference type="GO" id="GO:0016491">
    <property type="term" value="F:oxidoreductase activity"/>
    <property type="evidence" value="ECO:0007669"/>
    <property type="project" value="UniProtKB-KW"/>
</dbReference>
<dbReference type="SUPFAM" id="SSF50090">
    <property type="entry name" value="Electron transport accessory proteins"/>
    <property type="match status" value="1"/>
</dbReference>
<dbReference type="eggNOG" id="ENOG502SDKS">
    <property type="taxonomic scope" value="Eukaryota"/>
</dbReference>
<evidence type="ECO:0000313" key="7">
    <source>
        <dbReference type="Proteomes" id="UP000001876"/>
    </source>
</evidence>
<dbReference type="RefSeq" id="XP_003064381.1">
    <property type="nucleotide sequence ID" value="XM_003064335.1"/>
</dbReference>
<dbReference type="PANTHER" id="PTHR46937">
    <property type="entry name" value="FERREDOXIN-THIOREDOXIN REDUCTASE, VARIABLE CHAIN"/>
    <property type="match status" value="1"/>
</dbReference>
<dbReference type="OrthoDB" id="1916328at2759"/>
<dbReference type="EMBL" id="GG663751">
    <property type="protein sequence ID" value="EEH51286.1"/>
    <property type="molecule type" value="Genomic_DNA"/>
</dbReference>
<gene>
    <name evidence="6" type="ORF">MICPUCDRAFT_30350</name>
</gene>
<feature type="domain" description="Ferredoxin thioredoxin reductase alpha chain" evidence="5">
    <location>
        <begin position="46"/>
        <end position="118"/>
    </location>
</feature>
<protein>
    <submittedName>
        <fullName evidence="6">Predicted protein</fullName>
    </submittedName>
</protein>
<keyword evidence="1" id="KW-0560">Oxidoreductase</keyword>
<dbReference type="AlphaFoldDB" id="C1N924"/>
<comment type="subunit">
    <text evidence="2">Heterodimer of subunit A (variable subunit) and subunit B (catalytic subunit). Heterodimeric FTR forms a complex with ferredoxin and thioredoxin.</text>
</comment>
<dbReference type="OMA" id="VHCKENE"/>
<reference evidence="6 7" key="1">
    <citation type="journal article" date="2009" name="Science">
        <title>Green evolution and dynamic adaptations revealed by genomes of the marine picoeukaryotes Micromonas.</title>
        <authorList>
            <person name="Worden A.Z."/>
            <person name="Lee J.H."/>
            <person name="Mock T."/>
            <person name="Rouze P."/>
            <person name="Simmons M.P."/>
            <person name="Aerts A.L."/>
            <person name="Allen A.E."/>
            <person name="Cuvelier M.L."/>
            <person name="Derelle E."/>
            <person name="Everett M.V."/>
            <person name="Foulon E."/>
            <person name="Grimwood J."/>
            <person name="Gundlach H."/>
            <person name="Henrissat B."/>
            <person name="Napoli C."/>
            <person name="McDonald S.M."/>
            <person name="Parker M.S."/>
            <person name="Rombauts S."/>
            <person name="Salamov A."/>
            <person name="Von Dassow P."/>
            <person name="Badger J.H."/>
            <person name="Coutinho P.M."/>
            <person name="Demir E."/>
            <person name="Dubchak I."/>
            <person name="Gentemann C."/>
            <person name="Eikrem W."/>
            <person name="Gready J.E."/>
            <person name="John U."/>
            <person name="Lanier W."/>
            <person name="Lindquist E.A."/>
            <person name="Lucas S."/>
            <person name="Mayer K.F."/>
            <person name="Moreau H."/>
            <person name="Not F."/>
            <person name="Otillar R."/>
            <person name="Panaud O."/>
            <person name="Pangilinan J."/>
            <person name="Paulsen I."/>
            <person name="Piegu B."/>
            <person name="Poliakov A."/>
            <person name="Robbens S."/>
            <person name="Schmutz J."/>
            <person name="Toulza E."/>
            <person name="Wyss T."/>
            <person name="Zelensky A."/>
            <person name="Zhou K."/>
            <person name="Armbrust E.V."/>
            <person name="Bhattacharya D."/>
            <person name="Goodenough U.W."/>
            <person name="Van de Peer Y."/>
            <person name="Grigoriev I.V."/>
        </authorList>
    </citation>
    <scope>NUCLEOTIDE SEQUENCE [LARGE SCALE GENOMIC DNA]</scope>
    <source>
        <strain evidence="6 7">CCMP1545</strain>
    </source>
</reference>
<proteinExistence type="inferred from homology"/>
<dbReference type="PANTHER" id="PTHR46937:SF4">
    <property type="entry name" value="FERREDOXIN-THIOREDOXIN REDUCTASE SUBUNIT A1, CHLOROPLASTIC"/>
    <property type="match status" value="1"/>
</dbReference>
<evidence type="ECO:0000259" key="5">
    <source>
        <dbReference type="Pfam" id="PF02941"/>
    </source>
</evidence>
<organism evidence="7">
    <name type="scientific">Micromonas pusilla (strain CCMP1545)</name>
    <name type="common">Picoplanktonic green alga</name>
    <dbReference type="NCBI Taxonomy" id="564608"/>
    <lineage>
        <taxon>Eukaryota</taxon>
        <taxon>Viridiplantae</taxon>
        <taxon>Chlorophyta</taxon>
        <taxon>Mamiellophyceae</taxon>
        <taxon>Mamiellales</taxon>
        <taxon>Mamiellaceae</taxon>
        <taxon>Micromonas</taxon>
    </lineage>
</organism>
<dbReference type="Pfam" id="PF02941">
    <property type="entry name" value="FeThRed_A"/>
    <property type="match status" value="1"/>
</dbReference>
<accession>C1N924</accession>
<dbReference type="InterPro" id="IPR044166">
    <property type="entry name" value="FTRV"/>
</dbReference>
<comment type="similarity">
    <text evidence="4">Belongs to the ferredoxin thioredoxin reductase alpha subunit family.</text>
</comment>
<evidence type="ECO:0000256" key="3">
    <source>
        <dbReference type="ARBA" id="ARBA00034474"/>
    </source>
</evidence>
<dbReference type="InterPro" id="IPR008990">
    <property type="entry name" value="Elect_transpt_acc-like_dom_sf"/>
</dbReference>
<name>C1N924_MICPC</name>
<evidence type="ECO:0000313" key="6">
    <source>
        <dbReference type="EMBL" id="EEH51286.1"/>
    </source>
</evidence>